<name>A0ABN8JR56_9HYPH</name>
<evidence type="ECO:0000313" key="2">
    <source>
        <dbReference type="EMBL" id="CAH2399912.1"/>
    </source>
</evidence>
<sequence>MHYLDTSLIVAALSNEAMTPRVQSWLAEQDPAQLLISDWTITELSSAMAIKLRTGQINVEQRSRCSTSWSPRASPCCRSLAGISARRQGSPISMVSGFALVTRCISQRHRSMAPRCIRSTKSSPRLDRCSEWRRSFWHDPRLLIPPIGHSRRSGKPNGAERTKQRA</sequence>
<evidence type="ECO:0000256" key="1">
    <source>
        <dbReference type="SAM" id="MobiDB-lite"/>
    </source>
</evidence>
<reference evidence="2" key="1">
    <citation type="submission" date="2022-03" db="EMBL/GenBank/DDBJ databases">
        <authorList>
            <person name="Brunel B."/>
        </authorList>
    </citation>
    <scope>NUCLEOTIDE SEQUENCE</scope>
    <source>
        <strain evidence="2">STM4922sample</strain>
    </source>
</reference>
<dbReference type="SUPFAM" id="SSF88723">
    <property type="entry name" value="PIN domain-like"/>
    <property type="match status" value="1"/>
</dbReference>
<dbReference type="Proteomes" id="UP001152604">
    <property type="component" value="Unassembled WGS sequence"/>
</dbReference>
<evidence type="ECO:0008006" key="4">
    <source>
        <dbReference type="Google" id="ProtNLM"/>
    </source>
</evidence>
<evidence type="ECO:0000313" key="3">
    <source>
        <dbReference type="Proteomes" id="UP001152604"/>
    </source>
</evidence>
<proteinExistence type="predicted"/>
<dbReference type="Gene3D" id="3.40.50.1010">
    <property type="entry name" value="5'-nuclease"/>
    <property type="match status" value="1"/>
</dbReference>
<feature type="region of interest" description="Disordered" evidence="1">
    <location>
        <begin position="145"/>
        <end position="166"/>
    </location>
</feature>
<dbReference type="InterPro" id="IPR029060">
    <property type="entry name" value="PIN-like_dom_sf"/>
</dbReference>
<dbReference type="EMBL" id="CAKXZS010000016">
    <property type="protein sequence ID" value="CAH2399912.1"/>
    <property type="molecule type" value="Genomic_DNA"/>
</dbReference>
<gene>
    <name evidence="2" type="ORF">MES4922_230003</name>
</gene>
<organism evidence="2 3">
    <name type="scientific">Mesorhizobium ventifaucium</name>
    <dbReference type="NCBI Taxonomy" id="666020"/>
    <lineage>
        <taxon>Bacteria</taxon>
        <taxon>Pseudomonadati</taxon>
        <taxon>Pseudomonadota</taxon>
        <taxon>Alphaproteobacteria</taxon>
        <taxon>Hyphomicrobiales</taxon>
        <taxon>Phyllobacteriaceae</taxon>
        <taxon>Mesorhizobium</taxon>
    </lineage>
</organism>
<protein>
    <recommendedName>
        <fullName evidence="4">PIN domain-containing protein</fullName>
    </recommendedName>
</protein>
<accession>A0ABN8JR56</accession>
<dbReference type="CDD" id="cd09874">
    <property type="entry name" value="PIN_MT3492-like"/>
    <property type="match status" value="1"/>
</dbReference>
<comment type="caution">
    <text evidence="2">The sequence shown here is derived from an EMBL/GenBank/DDBJ whole genome shotgun (WGS) entry which is preliminary data.</text>
</comment>
<keyword evidence="3" id="KW-1185">Reference proteome</keyword>